<evidence type="ECO:0000313" key="8">
    <source>
        <dbReference type="EMBL" id="RKP50378.1"/>
    </source>
</evidence>
<organism evidence="8 9">
    <name type="scientific">Pararobbsia silviterrae</name>
    <dbReference type="NCBI Taxonomy" id="1792498"/>
    <lineage>
        <taxon>Bacteria</taxon>
        <taxon>Pseudomonadati</taxon>
        <taxon>Pseudomonadota</taxon>
        <taxon>Betaproteobacteria</taxon>
        <taxon>Burkholderiales</taxon>
        <taxon>Burkholderiaceae</taxon>
        <taxon>Pararobbsia</taxon>
    </lineage>
</organism>
<evidence type="ECO:0000256" key="4">
    <source>
        <dbReference type="ARBA" id="ARBA00022989"/>
    </source>
</evidence>
<evidence type="ECO:0000256" key="5">
    <source>
        <dbReference type="ARBA" id="ARBA00023136"/>
    </source>
</evidence>
<dbReference type="PANTHER" id="PTHR35007">
    <property type="entry name" value="INTEGRAL MEMBRANE PROTEIN-RELATED"/>
    <property type="match status" value="1"/>
</dbReference>
<dbReference type="GO" id="GO:0005886">
    <property type="term" value="C:plasma membrane"/>
    <property type="evidence" value="ECO:0007669"/>
    <property type="project" value="UniProtKB-SubCell"/>
</dbReference>
<feature type="transmembrane region" description="Helical" evidence="6">
    <location>
        <begin position="180"/>
        <end position="198"/>
    </location>
</feature>
<evidence type="ECO:0000256" key="1">
    <source>
        <dbReference type="ARBA" id="ARBA00004651"/>
    </source>
</evidence>
<evidence type="ECO:0000313" key="9">
    <source>
        <dbReference type="Proteomes" id="UP000270342"/>
    </source>
</evidence>
<dbReference type="InterPro" id="IPR018076">
    <property type="entry name" value="T2SS_GspF_dom"/>
</dbReference>
<sequence>MDASDLFALSCALFAVALVLCGLLLIRGLRVHARSERMLEHALAERAAQIGHAARIGQPAHEARMPPAGAMRMQSAGTAALAVDGDARAGAQAGRAERADRTARTMRERLAALGMRGFETRLGKQLVASEDQLLLEQCGFVDPRAKGGFLIARVLCAFGVPLAASFAFDSVLGDGVVHATVVLFAALCFGFMVPKWVLARIAANRRQSVVDELPMLVDLLRLLQGVGLSIDQSVQVIVGEFRRVLPVLGQELEIANRQFVTGRTREQSLNRLGAIFDNDDLRALTRLIVQVDRHGGAVQEPLKQFAERLREARRTALRERIGKLTVKMTTVMITTLLPALLIVTAGPGFLAVIRSLSALAKP</sequence>
<keyword evidence="2" id="KW-1003">Cell membrane</keyword>
<evidence type="ECO:0000256" key="6">
    <source>
        <dbReference type="SAM" id="Phobius"/>
    </source>
</evidence>
<protein>
    <submittedName>
        <fullName evidence="8">Type II secretion system F family protein</fullName>
    </submittedName>
</protein>
<evidence type="ECO:0000256" key="2">
    <source>
        <dbReference type="ARBA" id="ARBA00022475"/>
    </source>
</evidence>
<comment type="caution">
    <text evidence="8">The sequence shown here is derived from an EMBL/GenBank/DDBJ whole genome shotgun (WGS) entry which is preliminary data.</text>
</comment>
<keyword evidence="9" id="KW-1185">Reference proteome</keyword>
<dbReference type="PANTHER" id="PTHR35007:SF2">
    <property type="entry name" value="PILUS ASSEMBLE PROTEIN"/>
    <property type="match status" value="1"/>
</dbReference>
<dbReference type="OrthoDB" id="5952202at2"/>
<evidence type="ECO:0000256" key="3">
    <source>
        <dbReference type="ARBA" id="ARBA00022692"/>
    </source>
</evidence>
<dbReference type="Pfam" id="PF00482">
    <property type="entry name" value="T2SSF"/>
    <property type="match status" value="1"/>
</dbReference>
<evidence type="ECO:0000259" key="7">
    <source>
        <dbReference type="Pfam" id="PF00482"/>
    </source>
</evidence>
<reference evidence="8 9" key="1">
    <citation type="submission" date="2018-10" db="EMBL/GenBank/DDBJ databases">
        <title>Robbsia sp. DHC34, isolated from soil.</title>
        <authorList>
            <person name="Gao Z.-H."/>
            <person name="Qiu L.-H."/>
        </authorList>
    </citation>
    <scope>NUCLEOTIDE SEQUENCE [LARGE SCALE GENOMIC DNA]</scope>
    <source>
        <strain evidence="8 9">DHC34</strain>
    </source>
</reference>
<feature type="transmembrane region" description="Helical" evidence="6">
    <location>
        <begin position="330"/>
        <end position="353"/>
    </location>
</feature>
<feature type="domain" description="Type II secretion system protein GspF" evidence="7">
    <location>
        <begin position="218"/>
        <end position="343"/>
    </location>
</feature>
<dbReference type="AlphaFoldDB" id="A0A494XII8"/>
<dbReference type="EMBL" id="RBZU01000009">
    <property type="protein sequence ID" value="RKP50378.1"/>
    <property type="molecule type" value="Genomic_DNA"/>
</dbReference>
<accession>A0A494XII8</accession>
<dbReference type="Proteomes" id="UP000270342">
    <property type="component" value="Unassembled WGS sequence"/>
</dbReference>
<feature type="transmembrane region" description="Helical" evidence="6">
    <location>
        <begin position="150"/>
        <end position="168"/>
    </location>
</feature>
<proteinExistence type="predicted"/>
<keyword evidence="3 6" id="KW-0812">Transmembrane</keyword>
<comment type="subcellular location">
    <subcellularLocation>
        <location evidence="1">Cell membrane</location>
        <topology evidence="1">Multi-pass membrane protein</topology>
    </subcellularLocation>
</comment>
<name>A0A494XII8_9BURK</name>
<keyword evidence="4 6" id="KW-1133">Transmembrane helix</keyword>
<dbReference type="RefSeq" id="WP_121088595.1">
    <property type="nucleotide sequence ID" value="NZ_RBZU01000009.1"/>
</dbReference>
<keyword evidence="5 6" id="KW-0472">Membrane</keyword>
<gene>
    <name evidence="8" type="ORF">D7S86_19275</name>
</gene>
<feature type="transmembrane region" description="Helical" evidence="6">
    <location>
        <begin position="6"/>
        <end position="29"/>
    </location>
</feature>